<dbReference type="EMBL" id="FN649734">
    <property type="protein sequence ID" value="CBJ29739.1"/>
    <property type="molecule type" value="Genomic_DNA"/>
</dbReference>
<dbReference type="Gene3D" id="3.40.720.10">
    <property type="entry name" value="Alkaline Phosphatase, subunit A"/>
    <property type="match status" value="1"/>
</dbReference>
<evidence type="ECO:0000256" key="7">
    <source>
        <dbReference type="SAM" id="Phobius"/>
    </source>
</evidence>
<dbReference type="PROSITE" id="PS00149">
    <property type="entry name" value="SULFATASE_2"/>
    <property type="match status" value="1"/>
</dbReference>
<evidence type="ECO:0000313" key="10">
    <source>
        <dbReference type="Proteomes" id="UP000002630"/>
    </source>
</evidence>
<evidence type="ECO:0000256" key="3">
    <source>
        <dbReference type="ARBA" id="ARBA00022801"/>
    </source>
</evidence>
<evidence type="ECO:0000256" key="1">
    <source>
        <dbReference type="ARBA" id="ARBA00008779"/>
    </source>
</evidence>
<dbReference type="InterPro" id="IPR024607">
    <property type="entry name" value="Sulfatase_CS"/>
</dbReference>
<protein>
    <submittedName>
        <fullName evidence="9">Formylglycine-dependent sulfatase</fullName>
        <ecNumber evidence="9">3.1.6.-</ecNumber>
    </submittedName>
</protein>
<name>D7FLR4_ECTSI</name>
<dbReference type="EMBL" id="FN648144">
    <property type="protein sequence ID" value="CBJ29739.1"/>
    <property type="molecule type" value="Genomic_DNA"/>
</dbReference>
<proteinExistence type="inferred from homology"/>
<comment type="similarity">
    <text evidence="1">Belongs to the sulfatase family.</text>
</comment>
<dbReference type="InterPro" id="IPR000917">
    <property type="entry name" value="Sulfatase_N"/>
</dbReference>
<keyword evidence="5" id="KW-0325">Glycoprotein</keyword>
<dbReference type="GO" id="GO:0046872">
    <property type="term" value="F:metal ion binding"/>
    <property type="evidence" value="ECO:0007669"/>
    <property type="project" value="UniProtKB-KW"/>
</dbReference>
<dbReference type="PANTHER" id="PTHR10342">
    <property type="entry name" value="ARYLSULFATASE"/>
    <property type="match status" value="1"/>
</dbReference>
<dbReference type="PANTHER" id="PTHR10342:SF274">
    <property type="entry name" value="ARYLSULFATASE B"/>
    <property type="match status" value="1"/>
</dbReference>
<sequence length="781" mass="84537">MVMRTGTNINKYIYPRRRQRVCVYTSTTKMFQKDMGEEGEAAPLLRAGRPYGSSERAERGSSVQQPAASEAGHQQHEDVGQARRKRRRVEPVAALSRAGSGPLLLAMVSAIGAALLVIGVGFMSAPDTIAGASRQRGADTRASLATSPAAAGIAVGGAVEGGQNNGAAAAAAAAAGEGGGSTAAMGGWRSQANWASSGIAVNGNGDGGPGSVSTSKPNVFFFLIDDMGFGDMGYQSTDLSEITPNLDALAAGGVKLSNYYTMTLCTPARASIMTGRYPVRYGMQYSVIMPGSPWGLPTSEKILPEYMNEAGYESHMVGKWHLGSYRDESLPSQRGFKTFLGYLNGIETYYSHKNPEASVDGQYFFDFGYGNATGYHDVTLQNHDENVGGPCTDGGPRWGDVMENEDPADVCFTGTYSTDAFVGRAKQIVKSKAPFDEDPLFMYIAHQSVHSPTGPAPYEEFSPEELALLEGVKDATESEKRTAFAGVLLYLDKRIGEFVDMLEQEGWLENSVIVVSSDNGACPDDGGSNYPLRGSKQSVFEGGSRTGYQPSPALLGKRQPAGLNTSSPRYLCNPCNLPDSAGALDGVDQWECLKSNGVRGAGSGNTSKPPRTELLYNWDSYLLSSADGLKEDLEFSQGAFRSGDWKLLVNVFCSGYFSHDLAVIESDDLLDSDVACGVGNMECQDCCDRCQLYSGDYPVSDRLYNVREDPREEHDLYDQYPEFAKELRKRAEEVVFAEWEGTRFKAVNTDSYPVWKANNWWMCPWEEMLGKKASKSMNGLM</sequence>
<feature type="transmembrane region" description="Helical" evidence="7">
    <location>
        <begin position="103"/>
        <end position="125"/>
    </location>
</feature>
<keyword evidence="7" id="KW-0812">Transmembrane</keyword>
<dbReference type="InParanoid" id="D7FLR4"/>
<keyword evidence="2" id="KW-0479">Metal-binding</keyword>
<dbReference type="InterPro" id="IPR017850">
    <property type="entry name" value="Alkaline_phosphatase_core_sf"/>
</dbReference>
<evidence type="ECO:0000256" key="5">
    <source>
        <dbReference type="ARBA" id="ARBA00023180"/>
    </source>
</evidence>
<dbReference type="STRING" id="2880.D7FLR4"/>
<dbReference type="SUPFAM" id="SSF53649">
    <property type="entry name" value="Alkaline phosphatase-like"/>
    <property type="match status" value="1"/>
</dbReference>
<feature type="domain" description="Sulfatase N-terminal" evidence="8">
    <location>
        <begin position="217"/>
        <end position="546"/>
    </location>
</feature>
<keyword evidence="7" id="KW-1133">Transmembrane helix</keyword>
<keyword evidence="3 9" id="KW-0378">Hydrolase</keyword>
<gene>
    <name evidence="9" type="ORF">Esi_0160_0027</name>
</gene>
<reference evidence="9 10" key="1">
    <citation type="journal article" date="2010" name="Nature">
        <title>The Ectocarpus genome and the independent evolution of multicellularity in brown algae.</title>
        <authorList>
            <person name="Cock J.M."/>
            <person name="Sterck L."/>
            <person name="Rouze P."/>
            <person name="Scornet D."/>
            <person name="Allen A.E."/>
            <person name="Amoutzias G."/>
            <person name="Anthouard V."/>
            <person name="Artiguenave F."/>
            <person name="Aury J.M."/>
            <person name="Badger J.H."/>
            <person name="Beszteri B."/>
            <person name="Billiau K."/>
            <person name="Bonnet E."/>
            <person name="Bothwell J.H."/>
            <person name="Bowler C."/>
            <person name="Boyen C."/>
            <person name="Brownlee C."/>
            <person name="Carrano C.J."/>
            <person name="Charrier B."/>
            <person name="Cho G.Y."/>
            <person name="Coelho S.M."/>
            <person name="Collen J."/>
            <person name="Corre E."/>
            <person name="Da Silva C."/>
            <person name="Delage L."/>
            <person name="Delaroque N."/>
            <person name="Dittami S.M."/>
            <person name="Doulbeau S."/>
            <person name="Elias M."/>
            <person name="Farnham G."/>
            <person name="Gachon C.M."/>
            <person name="Gschloessl B."/>
            <person name="Heesch S."/>
            <person name="Jabbari K."/>
            <person name="Jubin C."/>
            <person name="Kawai H."/>
            <person name="Kimura K."/>
            <person name="Kloareg B."/>
            <person name="Kupper F.C."/>
            <person name="Lang D."/>
            <person name="Le Bail A."/>
            <person name="Leblanc C."/>
            <person name="Lerouge P."/>
            <person name="Lohr M."/>
            <person name="Lopez P.J."/>
            <person name="Martens C."/>
            <person name="Maumus F."/>
            <person name="Michel G."/>
            <person name="Miranda-Saavedra D."/>
            <person name="Morales J."/>
            <person name="Moreau H."/>
            <person name="Motomura T."/>
            <person name="Nagasato C."/>
            <person name="Napoli C.A."/>
            <person name="Nelson D.R."/>
            <person name="Nyvall-Collen P."/>
            <person name="Peters A.F."/>
            <person name="Pommier C."/>
            <person name="Potin P."/>
            <person name="Poulain J."/>
            <person name="Quesneville H."/>
            <person name="Read B."/>
            <person name="Rensing S.A."/>
            <person name="Ritter A."/>
            <person name="Rousvoal S."/>
            <person name="Samanta M."/>
            <person name="Samson G."/>
            <person name="Schroeder D.C."/>
            <person name="Segurens B."/>
            <person name="Strittmatter M."/>
            <person name="Tonon T."/>
            <person name="Tregear J.W."/>
            <person name="Valentin K."/>
            <person name="von Dassow P."/>
            <person name="Yamagishi T."/>
            <person name="Van de Peer Y."/>
            <person name="Wincker P."/>
        </authorList>
    </citation>
    <scope>NUCLEOTIDE SEQUENCE [LARGE SCALE GENOMIC DNA]</scope>
    <source>
        <strain evidence="10">Ec32 / CCAP1310/4</strain>
    </source>
</reference>
<evidence type="ECO:0000313" key="9">
    <source>
        <dbReference type="EMBL" id="CBJ29739.1"/>
    </source>
</evidence>
<keyword evidence="10" id="KW-1185">Reference proteome</keyword>
<evidence type="ECO:0000256" key="2">
    <source>
        <dbReference type="ARBA" id="ARBA00022723"/>
    </source>
</evidence>
<dbReference type="Proteomes" id="UP000002630">
    <property type="component" value="Linkage Group LG09"/>
</dbReference>
<evidence type="ECO:0000256" key="4">
    <source>
        <dbReference type="ARBA" id="ARBA00022837"/>
    </source>
</evidence>
<dbReference type="GO" id="GO:0008484">
    <property type="term" value="F:sulfuric ester hydrolase activity"/>
    <property type="evidence" value="ECO:0007669"/>
    <property type="project" value="InterPro"/>
</dbReference>
<dbReference type="InterPro" id="IPR047115">
    <property type="entry name" value="ARSB"/>
</dbReference>
<evidence type="ECO:0000259" key="8">
    <source>
        <dbReference type="Pfam" id="PF00884"/>
    </source>
</evidence>
<accession>D7FLR4</accession>
<dbReference type="EC" id="3.1.6.-" evidence="9"/>
<evidence type="ECO:0000256" key="6">
    <source>
        <dbReference type="SAM" id="MobiDB-lite"/>
    </source>
</evidence>
<dbReference type="eggNOG" id="KOG3867">
    <property type="taxonomic scope" value="Eukaryota"/>
</dbReference>
<dbReference type="Pfam" id="PF00884">
    <property type="entry name" value="Sulfatase"/>
    <property type="match status" value="1"/>
</dbReference>
<feature type="region of interest" description="Disordered" evidence="6">
    <location>
        <begin position="50"/>
        <end position="88"/>
    </location>
</feature>
<dbReference type="Gene3D" id="3.30.1120.10">
    <property type="match status" value="1"/>
</dbReference>
<dbReference type="CDD" id="cd16029">
    <property type="entry name" value="4-S"/>
    <property type="match status" value="1"/>
</dbReference>
<organism evidence="9 10">
    <name type="scientific">Ectocarpus siliculosus</name>
    <name type="common">Brown alga</name>
    <name type="synonym">Conferva siliculosa</name>
    <dbReference type="NCBI Taxonomy" id="2880"/>
    <lineage>
        <taxon>Eukaryota</taxon>
        <taxon>Sar</taxon>
        <taxon>Stramenopiles</taxon>
        <taxon>Ochrophyta</taxon>
        <taxon>PX clade</taxon>
        <taxon>Phaeophyceae</taxon>
        <taxon>Ectocarpales</taxon>
        <taxon>Ectocarpaceae</taxon>
        <taxon>Ectocarpus</taxon>
    </lineage>
</organism>
<dbReference type="AlphaFoldDB" id="D7FLR4"/>
<keyword evidence="7" id="KW-0472">Membrane</keyword>
<dbReference type="OrthoDB" id="96314at2759"/>
<keyword evidence="4" id="KW-0106">Calcium</keyword>